<dbReference type="PANTHER" id="PTHR48079">
    <property type="entry name" value="PROTEIN YEEZ"/>
    <property type="match status" value="1"/>
</dbReference>
<dbReference type="InterPro" id="IPR051783">
    <property type="entry name" value="NAD(P)-dependent_oxidoreduct"/>
</dbReference>
<proteinExistence type="predicted"/>
<feature type="domain" description="RmlD-like substrate binding" evidence="1">
    <location>
        <begin position="7"/>
        <end position="166"/>
    </location>
</feature>
<protein>
    <submittedName>
        <fullName evidence="2">NAD(P)-dependent oxidoreductase</fullName>
    </submittedName>
</protein>
<organism evidence="2 3">
    <name type="scientific">Photobacterium angustum</name>
    <dbReference type="NCBI Taxonomy" id="661"/>
    <lineage>
        <taxon>Bacteria</taxon>
        <taxon>Pseudomonadati</taxon>
        <taxon>Pseudomonadota</taxon>
        <taxon>Gammaproteobacteria</taxon>
        <taxon>Vibrionales</taxon>
        <taxon>Vibrionaceae</taxon>
        <taxon>Photobacterium</taxon>
    </lineage>
</organism>
<dbReference type="InterPro" id="IPR036291">
    <property type="entry name" value="NAD(P)-bd_dom_sf"/>
</dbReference>
<sequence length="272" mass="29784">MNVAICGCGWLGLPLAKALYKEGHNVYGTKRNARDANALSACGIHGVPMQLPLTEDEQLASLATMLSSDVMVINIAAGRNSIDKEQHYQNVLSLSNAAYQSGCQRIIFISTTSVYDGRKGRVTEDEDVMPLTDSALTHVKIENSLRAQWGDQLTIVRLSGLIGEDRHPVKFLAGRNGLKGGSNPVNLIHLEDCVAAIVRLIGIKDTMSVLHLASDFHPTRREYYTQMAKQLSLPLPEFLPDDESSTAKVIDAAKTLTDLGYVLKHRDLMLSK</sequence>
<name>A0A2S7VYX4_PHOAN</name>
<dbReference type="InterPro" id="IPR029903">
    <property type="entry name" value="RmlD-like-bd"/>
</dbReference>
<dbReference type="SUPFAM" id="SSF51735">
    <property type="entry name" value="NAD(P)-binding Rossmann-fold domains"/>
    <property type="match status" value="1"/>
</dbReference>
<dbReference type="Proteomes" id="UP000238730">
    <property type="component" value="Unassembled WGS sequence"/>
</dbReference>
<dbReference type="RefSeq" id="WP_105060500.1">
    <property type="nucleotide sequence ID" value="NZ_MSCJ01000001.1"/>
</dbReference>
<evidence type="ECO:0000259" key="1">
    <source>
        <dbReference type="Pfam" id="PF04321"/>
    </source>
</evidence>
<dbReference type="CDD" id="cd05266">
    <property type="entry name" value="SDR_a4"/>
    <property type="match status" value="1"/>
</dbReference>
<dbReference type="OrthoDB" id="751203at2"/>
<dbReference type="GO" id="GO:0004029">
    <property type="term" value="F:aldehyde dehydrogenase (NAD+) activity"/>
    <property type="evidence" value="ECO:0007669"/>
    <property type="project" value="TreeGrafter"/>
</dbReference>
<gene>
    <name evidence="2" type="ORF">BTO08_07510</name>
</gene>
<accession>A0A2S7VYX4</accession>
<dbReference type="EMBL" id="MSCJ01000001">
    <property type="protein sequence ID" value="PQJ67261.1"/>
    <property type="molecule type" value="Genomic_DNA"/>
</dbReference>
<evidence type="ECO:0000313" key="3">
    <source>
        <dbReference type="Proteomes" id="UP000238730"/>
    </source>
</evidence>
<dbReference type="PANTHER" id="PTHR48079:SF6">
    <property type="entry name" value="NAD(P)-BINDING DOMAIN-CONTAINING PROTEIN-RELATED"/>
    <property type="match status" value="1"/>
</dbReference>
<dbReference type="AlphaFoldDB" id="A0A2S7VYX4"/>
<evidence type="ECO:0000313" key="2">
    <source>
        <dbReference type="EMBL" id="PQJ67261.1"/>
    </source>
</evidence>
<reference evidence="2 3" key="1">
    <citation type="submission" date="2016-12" db="EMBL/GenBank/DDBJ databases">
        <title>Diversity of luminous bacteria.</title>
        <authorList>
            <person name="Yoshizawa S."/>
            <person name="Kogure K."/>
        </authorList>
    </citation>
    <scope>NUCLEOTIDE SEQUENCE [LARGE SCALE GENOMIC DNA]</scope>
    <source>
        <strain evidence="2 3">LC1-200</strain>
    </source>
</reference>
<dbReference type="Pfam" id="PF04321">
    <property type="entry name" value="RmlD_sub_bind"/>
    <property type="match status" value="1"/>
</dbReference>
<dbReference type="Gene3D" id="3.40.50.720">
    <property type="entry name" value="NAD(P)-binding Rossmann-like Domain"/>
    <property type="match status" value="1"/>
</dbReference>
<comment type="caution">
    <text evidence="2">The sequence shown here is derived from an EMBL/GenBank/DDBJ whole genome shotgun (WGS) entry which is preliminary data.</text>
</comment>
<dbReference type="GO" id="GO:0005737">
    <property type="term" value="C:cytoplasm"/>
    <property type="evidence" value="ECO:0007669"/>
    <property type="project" value="TreeGrafter"/>
</dbReference>